<feature type="domain" description="S1 motif" evidence="4">
    <location>
        <begin position="125"/>
        <end position="192"/>
    </location>
</feature>
<keyword evidence="3" id="KW-0687">Ribonucleoprotein</keyword>
<dbReference type="SUPFAM" id="SSF50249">
    <property type="entry name" value="Nucleic acid-binding proteins"/>
    <property type="match status" value="2"/>
</dbReference>
<sequence length="305" mass="34502">MKFYPEGHLIDRAENKAAMLNAAALSDAMRDARILEARSMICDNEHNLIVDLKCMRGIIPREEGALGIREGTVRDIAIISRVNKPVCFIVTDFIRDAYGRITAVLSRRKAQERCMEQYISRLVRGDVIDVRITHLEPFGAFADIGCGIVSLLPIDAISVSRIDHPRERLTVGMDIRAVIRAKDENRITLSHKELLGTWKQNAERFRVGETVAGIVRSVESYGIFIELTPNLAGLAELKENVQPGQQASVFIKSILPNRMKVKLVIVECFDYAYKPEPPVYFFDGDHMDKFIYSPPESEKHIETIF</sequence>
<accession>A0ABS9CKR6</accession>
<keyword evidence="2" id="KW-0689">Ribosomal protein</keyword>
<gene>
    <name evidence="5" type="ORF">JQM67_03850</name>
</gene>
<evidence type="ECO:0000313" key="6">
    <source>
        <dbReference type="Proteomes" id="UP001299220"/>
    </source>
</evidence>
<evidence type="ECO:0000256" key="3">
    <source>
        <dbReference type="ARBA" id="ARBA00023274"/>
    </source>
</evidence>
<dbReference type="InterPro" id="IPR003029">
    <property type="entry name" value="S1_domain"/>
</dbReference>
<dbReference type="InterPro" id="IPR050437">
    <property type="entry name" value="Ribos_protein_bS1-like"/>
</dbReference>
<evidence type="ECO:0000256" key="2">
    <source>
        <dbReference type="ARBA" id="ARBA00022980"/>
    </source>
</evidence>
<protein>
    <submittedName>
        <fullName evidence="5">S1 RNA-binding domain-containing protein</fullName>
    </submittedName>
</protein>
<dbReference type="Gene3D" id="2.40.50.140">
    <property type="entry name" value="Nucleic acid-binding proteins"/>
    <property type="match status" value="2"/>
</dbReference>
<evidence type="ECO:0000259" key="4">
    <source>
        <dbReference type="PROSITE" id="PS50126"/>
    </source>
</evidence>
<comment type="similarity">
    <text evidence="1">Belongs to the bacterial ribosomal protein bS1 family.</text>
</comment>
<reference evidence="5 6" key="1">
    <citation type="submission" date="2020-12" db="EMBL/GenBank/DDBJ databases">
        <title>Whole genome sequences of gut porcine anaerobes.</title>
        <authorList>
            <person name="Kubasova T."/>
            <person name="Jahodarova E."/>
            <person name="Rychlik I."/>
        </authorList>
    </citation>
    <scope>NUCLEOTIDE SEQUENCE [LARGE SCALE GENOMIC DNA]</scope>
    <source>
        <strain evidence="5 6">An867</strain>
    </source>
</reference>
<keyword evidence="6" id="KW-1185">Reference proteome</keyword>
<name>A0ABS9CKR6_9FIRM</name>
<dbReference type="Pfam" id="PF00575">
    <property type="entry name" value="S1"/>
    <property type="match status" value="1"/>
</dbReference>
<dbReference type="RefSeq" id="WP_235322731.1">
    <property type="nucleotide sequence ID" value="NZ_JAFBIT010000001.1"/>
</dbReference>
<dbReference type="PANTHER" id="PTHR10724:SF7">
    <property type="entry name" value="SMALL RIBOSOMAL SUBUNIT PROTEIN BS1C"/>
    <property type="match status" value="1"/>
</dbReference>
<proteinExistence type="inferred from homology"/>
<organism evidence="5 6">
    <name type="scientific">Anaeromassilibacillus senegalensis</name>
    <dbReference type="NCBI Taxonomy" id="1673717"/>
    <lineage>
        <taxon>Bacteria</taxon>
        <taxon>Bacillati</taxon>
        <taxon>Bacillota</taxon>
        <taxon>Clostridia</taxon>
        <taxon>Eubacteriales</taxon>
        <taxon>Acutalibacteraceae</taxon>
        <taxon>Anaeromassilibacillus</taxon>
    </lineage>
</organism>
<dbReference type="Proteomes" id="UP001299220">
    <property type="component" value="Unassembled WGS sequence"/>
</dbReference>
<dbReference type="InterPro" id="IPR012340">
    <property type="entry name" value="NA-bd_OB-fold"/>
</dbReference>
<evidence type="ECO:0000313" key="5">
    <source>
        <dbReference type="EMBL" id="MCF2651726.1"/>
    </source>
</evidence>
<dbReference type="SMART" id="SM00316">
    <property type="entry name" value="S1"/>
    <property type="match status" value="2"/>
</dbReference>
<comment type="caution">
    <text evidence="5">The sequence shown here is derived from an EMBL/GenBank/DDBJ whole genome shotgun (WGS) entry which is preliminary data.</text>
</comment>
<evidence type="ECO:0000256" key="1">
    <source>
        <dbReference type="ARBA" id="ARBA00006767"/>
    </source>
</evidence>
<dbReference type="PROSITE" id="PS50126">
    <property type="entry name" value="S1"/>
    <property type="match status" value="2"/>
</dbReference>
<feature type="domain" description="S1 motif" evidence="4">
    <location>
        <begin position="208"/>
        <end position="239"/>
    </location>
</feature>
<dbReference type="PANTHER" id="PTHR10724">
    <property type="entry name" value="30S RIBOSOMAL PROTEIN S1"/>
    <property type="match status" value="1"/>
</dbReference>
<dbReference type="EMBL" id="JAFBIT010000001">
    <property type="protein sequence ID" value="MCF2651726.1"/>
    <property type="molecule type" value="Genomic_DNA"/>
</dbReference>